<dbReference type="Pfam" id="PF04993">
    <property type="entry name" value="TfoX_N"/>
    <property type="match status" value="1"/>
</dbReference>
<accession>A0ABS9ZTX3</accession>
<dbReference type="EMBL" id="JALGBH010000001">
    <property type="protein sequence ID" value="MCJ0742040.1"/>
    <property type="molecule type" value="Genomic_DNA"/>
</dbReference>
<evidence type="ECO:0000259" key="1">
    <source>
        <dbReference type="Pfam" id="PF04993"/>
    </source>
</evidence>
<sequence>MAYSIALADRIREYLSTIPNITVTEKRMFSGLAFMVNDKMCINVSGENLMCRFDPNLLEELAEKRGFLPMNMKGRQMKDYCYVEPIGFNRKEDFEFWLKLCLDFNERAKSSK</sequence>
<reference evidence="2" key="1">
    <citation type="submission" date="2022-03" db="EMBL/GenBank/DDBJ databases">
        <authorList>
            <person name="Woo C.Y."/>
        </authorList>
    </citation>
    <scope>NUCLEOTIDE SEQUENCE</scope>
    <source>
        <strain evidence="2">CYS-01</strain>
    </source>
</reference>
<organism evidence="2 3">
    <name type="scientific">Pedobacter montanisoli</name>
    <dbReference type="NCBI Taxonomy" id="2923277"/>
    <lineage>
        <taxon>Bacteria</taxon>
        <taxon>Pseudomonadati</taxon>
        <taxon>Bacteroidota</taxon>
        <taxon>Sphingobacteriia</taxon>
        <taxon>Sphingobacteriales</taxon>
        <taxon>Sphingobacteriaceae</taxon>
        <taxon>Pedobacter</taxon>
    </lineage>
</organism>
<dbReference type="SUPFAM" id="SSF159894">
    <property type="entry name" value="YgaC/TfoX-N like"/>
    <property type="match status" value="1"/>
</dbReference>
<dbReference type="Proteomes" id="UP001165460">
    <property type="component" value="Unassembled WGS sequence"/>
</dbReference>
<protein>
    <submittedName>
        <fullName evidence="2">TfoX/Sxy family protein</fullName>
    </submittedName>
</protein>
<dbReference type="InterPro" id="IPR007076">
    <property type="entry name" value="TfoX_N"/>
</dbReference>
<keyword evidence="3" id="KW-1185">Reference proteome</keyword>
<name>A0ABS9ZTX3_9SPHI</name>
<comment type="caution">
    <text evidence="2">The sequence shown here is derived from an EMBL/GenBank/DDBJ whole genome shotgun (WGS) entry which is preliminary data.</text>
</comment>
<dbReference type="Gene3D" id="3.30.1460.30">
    <property type="entry name" value="YgaC/TfoX-N like chaperone"/>
    <property type="match status" value="1"/>
</dbReference>
<dbReference type="RefSeq" id="WP_243360124.1">
    <property type="nucleotide sequence ID" value="NZ_JALGBH010000001.1"/>
</dbReference>
<feature type="domain" description="TfoX N-terminal" evidence="1">
    <location>
        <begin position="22"/>
        <end position="104"/>
    </location>
</feature>
<evidence type="ECO:0000313" key="2">
    <source>
        <dbReference type="EMBL" id="MCJ0742040.1"/>
    </source>
</evidence>
<proteinExistence type="predicted"/>
<evidence type="ECO:0000313" key="3">
    <source>
        <dbReference type="Proteomes" id="UP001165460"/>
    </source>
</evidence>
<gene>
    <name evidence="2" type="ORF">MMF97_04885</name>
</gene>